<dbReference type="RefSeq" id="XP_007513434.1">
    <property type="nucleotide sequence ID" value="XM_007513372.1"/>
</dbReference>
<sequence>MINRDQNFLVGEWNLEAISGNVRGDVWWHANNARSDENAREEQGDDGFGELKYTCDDDDEINSPKNASKRKKKKTKKKEMSVEFEIRLKDVRLVLNERDESANRGGRFFSRAIALSHFLAMKMFLRVFQFVARLCVPKKKLSQIMFYSGTYSDADFVSSEGTAFEKIIFVSPDDDDYSDSIGYVEHDVIKCSENIKTFTEKEMRSRHLKKDVRDTKLLLVRKFHLNKDKTVLTLVTPNDSTSKKPGLQLKWRKIVH</sequence>
<dbReference type="AlphaFoldDB" id="K8EDB4"/>
<dbReference type="EMBL" id="FO082275">
    <property type="protein sequence ID" value="CCO15959.1"/>
    <property type="molecule type" value="Genomic_DNA"/>
</dbReference>
<evidence type="ECO:0000313" key="1">
    <source>
        <dbReference type="EMBL" id="CCO15959.1"/>
    </source>
</evidence>
<gene>
    <name evidence="1" type="ORF">Bathy04g03400</name>
</gene>
<dbReference type="Proteomes" id="UP000198341">
    <property type="component" value="Chromosome 4"/>
</dbReference>
<reference evidence="1 2" key="1">
    <citation type="submission" date="2011-10" db="EMBL/GenBank/DDBJ databases">
        <authorList>
            <person name="Genoscope - CEA"/>
        </authorList>
    </citation>
    <scope>NUCLEOTIDE SEQUENCE [LARGE SCALE GENOMIC DNA]</scope>
    <source>
        <strain evidence="1 2">RCC 1105</strain>
    </source>
</reference>
<organism evidence="1 2">
    <name type="scientific">Bathycoccus prasinos</name>
    <dbReference type="NCBI Taxonomy" id="41875"/>
    <lineage>
        <taxon>Eukaryota</taxon>
        <taxon>Viridiplantae</taxon>
        <taxon>Chlorophyta</taxon>
        <taxon>Mamiellophyceae</taxon>
        <taxon>Mamiellales</taxon>
        <taxon>Bathycoccaceae</taxon>
        <taxon>Bathycoccus</taxon>
    </lineage>
</organism>
<proteinExistence type="predicted"/>
<accession>K8EDB4</accession>
<keyword evidence="2" id="KW-1185">Reference proteome</keyword>
<protein>
    <submittedName>
        <fullName evidence="1">Uncharacterized protein</fullName>
    </submittedName>
</protein>
<dbReference type="KEGG" id="bpg:Bathy04g03400"/>
<name>K8EDB4_9CHLO</name>
<evidence type="ECO:0000313" key="2">
    <source>
        <dbReference type="Proteomes" id="UP000198341"/>
    </source>
</evidence>
<dbReference type="GeneID" id="19016366"/>